<dbReference type="PROSITE" id="PS50801">
    <property type="entry name" value="STAS"/>
    <property type="match status" value="1"/>
</dbReference>
<dbReference type="InterPro" id="IPR036513">
    <property type="entry name" value="STAS_dom_sf"/>
</dbReference>
<feature type="transmembrane region" description="Helical" evidence="5">
    <location>
        <begin position="342"/>
        <end position="361"/>
    </location>
</feature>
<protein>
    <submittedName>
        <fullName evidence="7">SulP family inorganic anion transporter</fullName>
    </submittedName>
</protein>
<feature type="transmembrane region" description="Helical" evidence="5">
    <location>
        <begin position="91"/>
        <end position="111"/>
    </location>
</feature>
<feature type="domain" description="STAS" evidence="6">
    <location>
        <begin position="442"/>
        <end position="542"/>
    </location>
</feature>
<evidence type="ECO:0000259" key="6">
    <source>
        <dbReference type="PROSITE" id="PS50801"/>
    </source>
</evidence>
<proteinExistence type="predicted"/>
<dbReference type="STRING" id="674.VM_12245"/>
<feature type="transmembrane region" description="Helical" evidence="5">
    <location>
        <begin position="373"/>
        <end position="402"/>
    </location>
</feature>
<dbReference type="OrthoDB" id="9769739at2"/>
<dbReference type="FunFam" id="3.30.750.24:FF:000048">
    <property type="entry name" value="Sulfate permease family protein"/>
    <property type="match status" value="1"/>
</dbReference>
<dbReference type="InterPro" id="IPR001902">
    <property type="entry name" value="SLC26A/SulP_fam"/>
</dbReference>
<keyword evidence="2 5" id="KW-0812">Transmembrane</keyword>
<dbReference type="InterPro" id="IPR011547">
    <property type="entry name" value="SLC26A/SulP_dom"/>
</dbReference>
<evidence type="ECO:0000256" key="3">
    <source>
        <dbReference type="ARBA" id="ARBA00022989"/>
    </source>
</evidence>
<dbReference type="PANTHER" id="PTHR11814">
    <property type="entry name" value="SULFATE TRANSPORTER"/>
    <property type="match status" value="1"/>
</dbReference>
<feature type="transmembrane region" description="Helical" evidence="5">
    <location>
        <begin position="42"/>
        <end position="64"/>
    </location>
</feature>
<feature type="transmembrane region" description="Helical" evidence="5">
    <location>
        <begin position="165"/>
        <end position="187"/>
    </location>
</feature>
<dbReference type="EMBL" id="LOSJ02000002">
    <property type="protein sequence ID" value="PNM57479.1"/>
    <property type="molecule type" value="Genomic_DNA"/>
</dbReference>
<dbReference type="InterPro" id="IPR002645">
    <property type="entry name" value="STAS_dom"/>
</dbReference>
<gene>
    <name evidence="7" type="ORF">AL544_016240</name>
</gene>
<keyword evidence="8" id="KW-1185">Reference proteome</keyword>
<evidence type="ECO:0000256" key="5">
    <source>
        <dbReference type="SAM" id="Phobius"/>
    </source>
</evidence>
<feature type="transmembrane region" description="Helical" evidence="5">
    <location>
        <begin position="15"/>
        <end position="35"/>
    </location>
</feature>
<evidence type="ECO:0000313" key="8">
    <source>
        <dbReference type="Proteomes" id="UP000053748"/>
    </source>
</evidence>
<dbReference type="Gene3D" id="3.30.750.24">
    <property type="entry name" value="STAS domain"/>
    <property type="match status" value="1"/>
</dbReference>
<dbReference type="Pfam" id="PF00916">
    <property type="entry name" value="Sulfate_transp"/>
    <property type="match status" value="1"/>
</dbReference>
<keyword evidence="4 5" id="KW-0472">Membrane</keyword>
<dbReference type="RefSeq" id="WP_000484921.1">
    <property type="nucleotide sequence ID" value="NZ_CAWMSS010000001.1"/>
</dbReference>
<evidence type="ECO:0000313" key="7">
    <source>
        <dbReference type="EMBL" id="PNM57479.1"/>
    </source>
</evidence>
<feature type="transmembrane region" description="Helical" evidence="5">
    <location>
        <begin position="239"/>
        <end position="264"/>
    </location>
</feature>
<feature type="transmembrane region" description="Helical" evidence="5">
    <location>
        <begin position="123"/>
        <end position="145"/>
    </location>
</feature>
<organism evidence="7 8">
    <name type="scientific">Vibrio mimicus</name>
    <dbReference type="NCBI Taxonomy" id="674"/>
    <lineage>
        <taxon>Bacteria</taxon>
        <taxon>Pseudomonadati</taxon>
        <taxon>Pseudomonadota</taxon>
        <taxon>Gammaproteobacteria</taxon>
        <taxon>Vibrionales</taxon>
        <taxon>Vibrionaceae</taxon>
        <taxon>Vibrio</taxon>
    </lineage>
</organism>
<dbReference type="CDD" id="cd07042">
    <property type="entry name" value="STAS_SulP_like_sulfate_transporter"/>
    <property type="match status" value="1"/>
</dbReference>
<dbReference type="GO" id="GO:0016020">
    <property type="term" value="C:membrane"/>
    <property type="evidence" value="ECO:0007669"/>
    <property type="project" value="UniProtKB-SubCell"/>
</dbReference>
<evidence type="ECO:0000256" key="1">
    <source>
        <dbReference type="ARBA" id="ARBA00004141"/>
    </source>
</evidence>
<dbReference type="AlphaFoldDB" id="A0A2J9V125"/>
<dbReference type="GO" id="GO:0055085">
    <property type="term" value="P:transmembrane transport"/>
    <property type="evidence" value="ECO:0007669"/>
    <property type="project" value="InterPro"/>
</dbReference>
<sequence>MFQARFADLNLRGDLFGGVTTAIISLPLALAFGVASGAGAEAGLWGAILVGLFAALFGGSSTLISEPTGPMTVIMTAILTTMVSRYPESGAAIAFTVVMMAGAFQILLGTLKLGKYITLMPYSVVSGFMSGIGVILIILQLSPLLGHPSPGGGVLGTLSALPELLANLKFSELFLGLLTLAILFFLPQKYRKQVPAQLVALVAVTLFSVIFFDTDDIRRIGEIPAGLPSIVVPTFNSEIFVTMVIDALVLGTLGCIDTLLTAVIGDSLTRKEHDSDRELQGQGIANMLAGLFGALPGAGATMGTVTNIQVGARSPLSGVTRALVLALVVLVAGGLTEPIPMAVLAGIAVYVGVNILDWAFIQRAHKISIQGMAIMYGVMLLTVFVDLIVAVGLGVFISNILVIERLSREQARQVKAISDADDDDVPLTESERKLLDKANGKVLFFYLSGPMIFSVSKAITRQHSSVDKYQAMILDLTDVPMIDVTVGLALENAIRDAQEANCEVYLLCPNEKTRSELEKFHVIDLVSDQNMFTFRYEALNAAVKQVTASE</sequence>
<feature type="transmembrane region" description="Helical" evidence="5">
    <location>
        <begin position="194"/>
        <end position="212"/>
    </location>
</feature>
<feature type="transmembrane region" description="Helical" evidence="5">
    <location>
        <begin position="284"/>
        <end position="306"/>
    </location>
</feature>
<keyword evidence="3 5" id="KW-1133">Transmembrane helix</keyword>
<accession>A0A2J9V125</accession>
<dbReference type="Proteomes" id="UP000053748">
    <property type="component" value="Unassembled WGS sequence"/>
</dbReference>
<dbReference type="SUPFAM" id="SSF52091">
    <property type="entry name" value="SpoIIaa-like"/>
    <property type="match status" value="1"/>
</dbReference>
<dbReference type="Pfam" id="PF01740">
    <property type="entry name" value="STAS"/>
    <property type="match status" value="1"/>
</dbReference>
<comment type="caution">
    <text evidence="7">The sequence shown here is derived from an EMBL/GenBank/DDBJ whole genome shotgun (WGS) entry which is preliminary data.</text>
</comment>
<evidence type="ECO:0000256" key="4">
    <source>
        <dbReference type="ARBA" id="ARBA00023136"/>
    </source>
</evidence>
<reference evidence="7" key="1">
    <citation type="submission" date="2017-12" db="EMBL/GenBank/DDBJ databases">
        <title>FDA dAtabase for Regulatory Grade micrObial Sequences (FDA-ARGOS): Supporting development and validation of Infectious Disease Dx tests.</title>
        <authorList>
            <person name="Hoffmann M."/>
            <person name="Allard M."/>
            <person name="Evans P."/>
            <person name="Brown E."/>
            <person name="Tallon L.J."/>
            <person name="Sadzewicz L."/>
            <person name="Sengamalay N."/>
            <person name="Ott S."/>
            <person name="Godinez A."/>
            <person name="Nagaraj S."/>
            <person name="Vavikolanu K."/>
            <person name="Aluvathingal J."/>
            <person name="Nadendla S."/>
            <person name="Hobson J."/>
            <person name="Sichtig H."/>
        </authorList>
    </citation>
    <scope>NUCLEOTIDE SEQUENCE [LARGE SCALE GENOMIC DNA]</scope>
    <source>
        <strain evidence="7">FDAARGOS_113</strain>
    </source>
</reference>
<name>A0A2J9V125_VIBMI</name>
<comment type="subcellular location">
    <subcellularLocation>
        <location evidence="1">Membrane</location>
        <topology evidence="1">Multi-pass membrane protein</topology>
    </subcellularLocation>
</comment>
<feature type="transmembrane region" description="Helical" evidence="5">
    <location>
        <begin position="318"/>
        <end position="335"/>
    </location>
</feature>
<evidence type="ECO:0000256" key="2">
    <source>
        <dbReference type="ARBA" id="ARBA00022692"/>
    </source>
</evidence>